<dbReference type="EMBL" id="FCOW01000019">
    <property type="protein sequence ID" value="CVK20504.1"/>
    <property type="molecule type" value="Genomic_DNA"/>
</dbReference>
<dbReference type="RefSeq" id="WP_198931006.1">
    <property type="nucleotide sequence ID" value="NZ_CP146991.1"/>
</dbReference>
<dbReference type="SMART" id="SM00232">
    <property type="entry name" value="JAB_MPN"/>
    <property type="match status" value="1"/>
</dbReference>
<evidence type="ECO:0000256" key="4">
    <source>
        <dbReference type="ARBA" id="ARBA00022833"/>
    </source>
</evidence>
<sequence length="141" mass="15955">MLIILQKQDYKKIVRQALEQLPVEACGLLGGTIDENGNSVVKGIYPLTNMDNSPEHFSMDPKEQFAAVKDMRKQGWSMLGNYHSHPVSPARPSAEDKRLAFDPKVSYFIISLLEREQPVLKSFRIQQGLVAEEEIKIIGEE</sequence>
<evidence type="ECO:0000256" key="2">
    <source>
        <dbReference type="ARBA" id="ARBA00022723"/>
    </source>
</evidence>
<dbReference type="EC" id="3.4.17.-" evidence="7"/>
<name>A0ABP2C860_9FIRM</name>
<dbReference type="Proteomes" id="UP000245702">
    <property type="component" value="Unassembled WGS sequence"/>
</dbReference>
<protein>
    <submittedName>
        <fullName evidence="7">CysO-cysteine peptidase</fullName>
        <ecNumber evidence="7">3.4.17.-</ecNumber>
    </submittedName>
</protein>
<gene>
    <name evidence="7" type="primary">mec</name>
    <name evidence="7" type="ORF">SSPH_03172</name>
</gene>
<dbReference type="Gene3D" id="3.40.140.10">
    <property type="entry name" value="Cytidine Deaminase, domain 2"/>
    <property type="match status" value="1"/>
</dbReference>
<organism evidence="7 8">
    <name type="scientific">Sporomusa sphaeroides DSM 2875</name>
    <dbReference type="NCBI Taxonomy" id="1337886"/>
    <lineage>
        <taxon>Bacteria</taxon>
        <taxon>Bacillati</taxon>
        <taxon>Bacillota</taxon>
        <taxon>Negativicutes</taxon>
        <taxon>Selenomonadales</taxon>
        <taxon>Sporomusaceae</taxon>
        <taxon>Sporomusa</taxon>
    </lineage>
</organism>
<keyword evidence="8" id="KW-1185">Reference proteome</keyword>
<dbReference type="InterPro" id="IPR051929">
    <property type="entry name" value="VirAsm_ModProt"/>
</dbReference>
<dbReference type="InterPro" id="IPR000555">
    <property type="entry name" value="JAMM/MPN+_dom"/>
</dbReference>
<evidence type="ECO:0000313" key="8">
    <source>
        <dbReference type="Proteomes" id="UP000245702"/>
    </source>
</evidence>
<keyword evidence="1" id="KW-0645">Protease</keyword>
<dbReference type="PROSITE" id="PS50249">
    <property type="entry name" value="MPN"/>
    <property type="match status" value="1"/>
</dbReference>
<dbReference type="SUPFAM" id="SSF102712">
    <property type="entry name" value="JAB1/MPN domain"/>
    <property type="match status" value="1"/>
</dbReference>
<evidence type="ECO:0000256" key="5">
    <source>
        <dbReference type="ARBA" id="ARBA00023049"/>
    </source>
</evidence>
<keyword evidence="4" id="KW-0862">Zinc</keyword>
<keyword evidence="3 7" id="KW-0378">Hydrolase</keyword>
<reference evidence="7 8" key="1">
    <citation type="submission" date="2016-01" db="EMBL/GenBank/DDBJ databases">
        <authorList>
            <person name="Brown R."/>
        </authorList>
    </citation>
    <scope>NUCLEOTIDE SEQUENCE [LARGE SCALE GENOMIC DNA]</scope>
    <source>
        <strain evidence="7">Sporomusa sphaeroides DSM 2875</strain>
    </source>
</reference>
<dbReference type="PANTHER" id="PTHR34858:SF1">
    <property type="entry name" value="CYSO-CYSTEINE PEPTIDASE"/>
    <property type="match status" value="1"/>
</dbReference>
<keyword evidence="7" id="KW-0121">Carboxypeptidase</keyword>
<evidence type="ECO:0000313" key="7">
    <source>
        <dbReference type="EMBL" id="CVK20504.1"/>
    </source>
</evidence>
<dbReference type="InterPro" id="IPR028090">
    <property type="entry name" value="JAB_dom_prok"/>
</dbReference>
<dbReference type="CDD" id="cd08070">
    <property type="entry name" value="MPN_like"/>
    <property type="match status" value="1"/>
</dbReference>
<accession>A0ABP2C860</accession>
<feature type="domain" description="MPN" evidence="6">
    <location>
        <begin position="3"/>
        <end position="129"/>
    </location>
</feature>
<evidence type="ECO:0000259" key="6">
    <source>
        <dbReference type="PROSITE" id="PS50249"/>
    </source>
</evidence>
<keyword evidence="2" id="KW-0479">Metal-binding</keyword>
<evidence type="ECO:0000256" key="1">
    <source>
        <dbReference type="ARBA" id="ARBA00022670"/>
    </source>
</evidence>
<dbReference type="GO" id="GO:0004180">
    <property type="term" value="F:carboxypeptidase activity"/>
    <property type="evidence" value="ECO:0007669"/>
    <property type="project" value="UniProtKB-KW"/>
</dbReference>
<proteinExistence type="predicted"/>
<dbReference type="Pfam" id="PF14464">
    <property type="entry name" value="Prok-JAB"/>
    <property type="match status" value="1"/>
</dbReference>
<comment type="caution">
    <text evidence="7">The sequence shown here is derived from an EMBL/GenBank/DDBJ whole genome shotgun (WGS) entry which is preliminary data.</text>
</comment>
<dbReference type="PANTHER" id="PTHR34858">
    <property type="entry name" value="CYSO-CYSTEINE PEPTIDASE"/>
    <property type="match status" value="1"/>
</dbReference>
<evidence type="ECO:0000256" key="3">
    <source>
        <dbReference type="ARBA" id="ARBA00022801"/>
    </source>
</evidence>
<dbReference type="InterPro" id="IPR037518">
    <property type="entry name" value="MPN"/>
</dbReference>
<keyword evidence="5" id="KW-0482">Metalloprotease</keyword>